<dbReference type="PANTHER" id="PTHR20857">
    <property type="entry name" value="THIAMINE-PHOSPHATE PYROPHOSPHORYLASE"/>
    <property type="match status" value="1"/>
</dbReference>
<evidence type="ECO:0000256" key="4">
    <source>
        <dbReference type="ARBA" id="ARBA00022842"/>
    </source>
</evidence>
<comment type="catalytic activity">
    <reaction evidence="8 9 10">
        <text>2-[(2R,5Z)-2-carboxy-4-methylthiazol-5(2H)-ylidene]ethyl phosphate + 4-amino-2-methyl-5-(diphosphooxymethyl)pyrimidine + 2 H(+) = thiamine phosphate + CO2 + diphosphate</text>
        <dbReference type="Rhea" id="RHEA:47844"/>
        <dbReference type="ChEBI" id="CHEBI:15378"/>
        <dbReference type="ChEBI" id="CHEBI:16526"/>
        <dbReference type="ChEBI" id="CHEBI:33019"/>
        <dbReference type="ChEBI" id="CHEBI:37575"/>
        <dbReference type="ChEBI" id="CHEBI:57841"/>
        <dbReference type="ChEBI" id="CHEBI:62899"/>
        <dbReference type="EC" id="2.5.1.3"/>
    </reaction>
</comment>
<evidence type="ECO:0000313" key="13">
    <source>
        <dbReference type="EMBL" id="TDR50700.1"/>
    </source>
</evidence>
<keyword evidence="5 9" id="KW-0784">Thiamine biosynthesis</keyword>
<dbReference type="InterPro" id="IPR034291">
    <property type="entry name" value="TMP_synthase"/>
</dbReference>
<dbReference type="NCBIfam" id="TIGR00693">
    <property type="entry name" value="thiE"/>
    <property type="match status" value="1"/>
</dbReference>
<organism evidence="13 14">
    <name type="scientific">Listeria rocourtiae</name>
    <dbReference type="NCBI Taxonomy" id="647910"/>
    <lineage>
        <taxon>Bacteria</taxon>
        <taxon>Bacillati</taxon>
        <taxon>Bacillota</taxon>
        <taxon>Bacilli</taxon>
        <taxon>Bacillales</taxon>
        <taxon>Listeriaceae</taxon>
        <taxon>Listeria</taxon>
    </lineage>
</organism>
<dbReference type="EMBL" id="SNZK01000018">
    <property type="protein sequence ID" value="TDR50700.1"/>
    <property type="molecule type" value="Genomic_DNA"/>
</dbReference>
<protein>
    <recommendedName>
        <fullName evidence="9">Thiamine-phosphate synthase</fullName>
        <shortName evidence="9">TP synthase</shortName>
        <shortName evidence="9">TPS</shortName>
        <ecNumber evidence="9">2.5.1.3</ecNumber>
    </recommendedName>
    <alternativeName>
        <fullName evidence="9">Thiamine-phosphate pyrophosphorylase</fullName>
        <shortName evidence="9">TMP pyrophosphorylase</shortName>
        <shortName evidence="9">TMP-PPase</shortName>
    </alternativeName>
</protein>
<dbReference type="GO" id="GO:0004789">
    <property type="term" value="F:thiamine-phosphate diphosphorylase activity"/>
    <property type="evidence" value="ECO:0007669"/>
    <property type="project" value="UniProtKB-UniRule"/>
</dbReference>
<feature type="binding site" evidence="9">
    <location>
        <begin position="185"/>
        <end position="186"/>
    </location>
    <ligand>
        <name>2-[(2R,5Z)-2-carboxy-4-methylthiazol-5(2H)-ylidene]ethyl phosphate</name>
        <dbReference type="ChEBI" id="CHEBI:62899"/>
    </ligand>
</feature>
<dbReference type="UniPathway" id="UPA00060">
    <property type="reaction ID" value="UER00141"/>
</dbReference>
<dbReference type="Pfam" id="PF02581">
    <property type="entry name" value="TMP-TENI"/>
    <property type="match status" value="1"/>
</dbReference>
<evidence type="ECO:0000256" key="3">
    <source>
        <dbReference type="ARBA" id="ARBA00022723"/>
    </source>
</evidence>
<evidence type="ECO:0000256" key="9">
    <source>
        <dbReference type="HAMAP-Rule" id="MF_00097"/>
    </source>
</evidence>
<dbReference type="FunFam" id="3.20.20.70:FF:000096">
    <property type="entry name" value="Thiamine-phosphate synthase"/>
    <property type="match status" value="1"/>
</dbReference>
<dbReference type="Gene3D" id="3.20.20.70">
    <property type="entry name" value="Aldolase class I"/>
    <property type="match status" value="1"/>
</dbReference>
<sequence length="202" mass="21787">MLEIYFIAGTQDVPKDKLLPILETSLQSGITCYQFREKELMNPDEIELLAKACQKLCHKYSVPFFINDDVALALKIGADGIHVGQDDMAILDVIASCAGKMKIGLSVNTLQQAKNATMYEELDYIGVGPIFETSSKADAKPVTGLELLRAIRQSGITLPMVAIGGITSGHIKEIRKAGAQGVAVISAITCSENIVQTVAEFK</sequence>
<feature type="binding site" evidence="9">
    <location>
        <position position="136"/>
    </location>
    <ligand>
        <name>4-amino-2-methyl-5-(diphosphooxymethyl)pyrimidine</name>
        <dbReference type="ChEBI" id="CHEBI:57841"/>
    </ligand>
</feature>
<evidence type="ECO:0000256" key="1">
    <source>
        <dbReference type="ARBA" id="ARBA00005165"/>
    </source>
</evidence>
<feature type="binding site" evidence="9">
    <location>
        <position position="68"/>
    </location>
    <ligand>
        <name>Mg(2+)</name>
        <dbReference type="ChEBI" id="CHEBI:18420"/>
    </ligand>
</feature>
<dbReference type="GO" id="GO:0009229">
    <property type="term" value="P:thiamine diphosphate biosynthetic process"/>
    <property type="evidence" value="ECO:0007669"/>
    <property type="project" value="UniProtKB-UniRule"/>
</dbReference>
<dbReference type="InterPro" id="IPR022998">
    <property type="entry name" value="ThiamineP_synth_TenI"/>
</dbReference>
<dbReference type="PANTHER" id="PTHR20857:SF15">
    <property type="entry name" value="THIAMINE-PHOSPHATE SYNTHASE"/>
    <property type="match status" value="1"/>
</dbReference>
<dbReference type="GO" id="GO:0000287">
    <property type="term" value="F:magnesium ion binding"/>
    <property type="evidence" value="ECO:0007669"/>
    <property type="project" value="UniProtKB-UniRule"/>
</dbReference>
<dbReference type="GO" id="GO:0005737">
    <property type="term" value="C:cytoplasm"/>
    <property type="evidence" value="ECO:0007669"/>
    <property type="project" value="TreeGrafter"/>
</dbReference>
<comment type="pathway">
    <text evidence="1 9 11">Cofactor biosynthesis; thiamine diphosphate biosynthesis; thiamine phosphate from 4-amino-2-methyl-5-diphosphomethylpyrimidine and 4-methyl-5-(2-phosphoethyl)-thiazole: step 1/1.</text>
</comment>
<evidence type="ECO:0000259" key="12">
    <source>
        <dbReference type="Pfam" id="PF02581"/>
    </source>
</evidence>
<feature type="binding site" evidence="9">
    <location>
        <begin position="34"/>
        <end position="38"/>
    </location>
    <ligand>
        <name>4-amino-2-methyl-5-(diphosphooxymethyl)pyrimidine</name>
        <dbReference type="ChEBI" id="CHEBI:57841"/>
    </ligand>
</feature>
<evidence type="ECO:0000256" key="6">
    <source>
        <dbReference type="ARBA" id="ARBA00047334"/>
    </source>
</evidence>
<gene>
    <name evidence="9" type="primary">thiE</name>
    <name evidence="13" type="ORF">DFP96_11824</name>
</gene>
<proteinExistence type="inferred from homology"/>
<dbReference type="InterPro" id="IPR036206">
    <property type="entry name" value="ThiamineP_synth_sf"/>
</dbReference>
<dbReference type="STRING" id="1265846.PROCOU_05183"/>
<dbReference type="GO" id="GO:0009228">
    <property type="term" value="P:thiamine biosynthetic process"/>
    <property type="evidence" value="ECO:0007669"/>
    <property type="project" value="UniProtKB-KW"/>
</dbReference>
<dbReference type="CDD" id="cd00564">
    <property type="entry name" value="TMP_TenI"/>
    <property type="match status" value="1"/>
</dbReference>
<feature type="binding site" evidence="9">
    <location>
        <begin position="133"/>
        <end position="135"/>
    </location>
    <ligand>
        <name>2-[(2R,5Z)-2-carboxy-4-methylthiazol-5(2H)-ylidene]ethyl phosphate</name>
        <dbReference type="ChEBI" id="CHEBI:62899"/>
    </ligand>
</feature>
<evidence type="ECO:0000256" key="7">
    <source>
        <dbReference type="ARBA" id="ARBA00047851"/>
    </source>
</evidence>
<keyword evidence="14" id="KW-1185">Reference proteome</keyword>
<feature type="binding site" evidence="9">
    <location>
        <position position="106"/>
    </location>
    <ligand>
        <name>4-amino-2-methyl-5-(diphosphooxymethyl)pyrimidine</name>
        <dbReference type="ChEBI" id="CHEBI:57841"/>
    </ligand>
</feature>
<comment type="caution">
    <text evidence="13">The sequence shown here is derived from an EMBL/GenBank/DDBJ whole genome shotgun (WGS) entry which is preliminary data.</text>
</comment>
<keyword evidence="2 9" id="KW-0808">Transferase</keyword>
<evidence type="ECO:0000256" key="10">
    <source>
        <dbReference type="RuleBase" id="RU003826"/>
    </source>
</evidence>
<evidence type="ECO:0000256" key="5">
    <source>
        <dbReference type="ARBA" id="ARBA00022977"/>
    </source>
</evidence>
<dbReference type="SUPFAM" id="SSF51391">
    <property type="entry name" value="Thiamin phosphate synthase"/>
    <property type="match status" value="1"/>
</dbReference>
<comment type="catalytic activity">
    <reaction evidence="7 9 10">
        <text>2-(2-carboxy-4-methylthiazol-5-yl)ethyl phosphate + 4-amino-2-methyl-5-(diphosphooxymethyl)pyrimidine + 2 H(+) = thiamine phosphate + CO2 + diphosphate</text>
        <dbReference type="Rhea" id="RHEA:47848"/>
        <dbReference type="ChEBI" id="CHEBI:15378"/>
        <dbReference type="ChEBI" id="CHEBI:16526"/>
        <dbReference type="ChEBI" id="CHEBI:33019"/>
        <dbReference type="ChEBI" id="CHEBI:37575"/>
        <dbReference type="ChEBI" id="CHEBI:57841"/>
        <dbReference type="ChEBI" id="CHEBI:62890"/>
        <dbReference type="EC" id="2.5.1.3"/>
    </reaction>
</comment>
<evidence type="ECO:0000313" key="14">
    <source>
        <dbReference type="Proteomes" id="UP000295558"/>
    </source>
</evidence>
<dbReference type="Proteomes" id="UP000295558">
    <property type="component" value="Unassembled WGS sequence"/>
</dbReference>
<evidence type="ECO:0000256" key="11">
    <source>
        <dbReference type="RuleBase" id="RU004253"/>
    </source>
</evidence>
<comment type="catalytic activity">
    <reaction evidence="6 9 10">
        <text>4-methyl-5-(2-phosphooxyethyl)-thiazole + 4-amino-2-methyl-5-(diphosphooxymethyl)pyrimidine + H(+) = thiamine phosphate + diphosphate</text>
        <dbReference type="Rhea" id="RHEA:22328"/>
        <dbReference type="ChEBI" id="CHEBI:15378"/>
        <dbReference type="ChEBI" id="CHEBI:33019"/>
        <dbReference type="ChEBI" id="CHEBI:37575"/>
        <dbReference type="ChEBI" id="CHEBI:57841"/>
        <dbReference type="ChEBI" id="CHEBI:58296"/>
        <dbReference type="EC" id="2.5.1.3"/>
    </reaction>
</comment>
<feature type="binding site" evidence="9">
    <location>
        <position position="165"/>
    </location>
    <ligand>
        <name>2-[(2R,5Z)-2-carboxy-4-methylthiazol-5(2H)-ylidene]ethyl phosphate</name>
        <dbReference type="ChEBI" id="CHEBI:62899"/>
    </ligand>
</feature>
<name>A0A4R6ZEZ9_9LIST</name>
<keyword evidence="3 9" id="KW-0479">Metal-binding</keyword>
<evidence type="ECO:0000256" key="2">
    <source>
        <dbReference type="ARBA" id="ARBA00022679"/>
    </source>
</evidence>
<comment type="function">
    <text evidence="9">Condenses 4-methyl-5-(beta-hydroxyethyl)thiazole monophosphate (THZ-P) and 2-methyl-4-amino-5-hydroxymethyl pyrimidine pyrophosphate (HMP-PP) to form thiamine monophosphate (TMP).</text>
</comment>
<evidence type="ECO:0000256" key="8">
    <source>
        <dbReference type="ARBA" id="ARBA00047883"/>
    </source>
</evidence>
<dbReference type="EC" id="2.5.1.3" evidence="9"/>
<comment type="cofactor">
    <cofactor evidence="9">
        <name>Mg(2+)</name>
        <dbReference type="ChEBI" id="CHEBI:18420"/>
    </cofactor>
    <text evidence="9">Binds 1 Mg(2+) ion per subunit.</text>
</comment>
<reference evidence="13 14" key="1">
    <citation type="submission" date="2019-03" db="EMBL/GenBank/DDBJ databases">
        <title>Genomic Encyclopedia of Type Strains, Phase III (KMG-III): the genomes of soil and plant-associated and newly described type strains.</title>
        <authorList>
            <person name="Whitman W."/>
        </authorList>
    </citation>
    <scope>NUCLEOTIDE SEQUENCE [LARGE SCALE GENOMIC DNA]</scope>
    <source>
        <strain evidence="13 14">CECT 7972</strain>
    </source>
</reference>
<comment type="similarity">
    <text evidence="9 10">Belongs to the thiamine-phosphate synthase family.</text>
</comment>
<accession>A0A4R6ZEZ9</accession>
<dbReference type="AlphaFoldDB" id="A0A4R6ZEZ9"/>
<feature type="binding site" evidence="9">
    <location>
        <position position="87"/>
    </location>
    <ligand>
        <name>Mg(2+)</name>
        <dbReference type="ChEBI" id="CHEBI:18420"/>
    </ligand>
</feature>
<dbReference type="InterPro" id="IPR013785">
    <property type="entry name" value="Aldolase_TIM"/>
</dbReference>
<keyword evidence="4 9" id="KW-0460">Magnesium</keyword>
<feature type="domain" description="Thiamine phosphate synthase/TenI" evidence="12">
    <location>
        <begin position="4"/>
        <end position="188"/>
    </location>
</feature>
<dbReference type="HAMAP" id="MF_00097">
    <property type="entry name" value="TMP_synthase"/>
    <property type="match status" value="1"/>
</dbReference>
<feature type="binding site" evidence="9">
    <location>
        <position position="67"/>
    </location>
    <ligand>
        <name>4-amino-2-methyl-5-(diphosphooxymethyl)pyrimidine</name>
        <dbReference type="ChEBI" id="CHEBI:57841"/>
    </ligand>
</feature>